<feature type="compositionally biased region" description="Low complexity" evidence="7">
    <location>
        <begin position="377"/>
        <end position="392"/>
    </location>
</feature>
<feature type="compositionally biased region" description="Low complexity" evidence="7">
    <location>
        <begin position="408"/>
        <end position="424"/>
    </location>
</feature>
<dbReference type="Pfam" id="PF00069">
    <property type="entry name" value="Pkinase"/>
    <property type="match status" value="2"/>
</dbReference>
<evidence type="ECO:0000256" key="6">
    <source>
        <dbReference type="PROSITE-ProRule" id="PRU10141"/>
    </source>
</evidence>
<dbReference type="PROSITE" id="PS00107">
    <property type="entry name" value="PROTEIN_KINASE_ATP"/>
    <property type="match status" value="1"/>
</dbReference>
<dbReference type="SUPFAM" id="SSF56112">
    <property type="entry name" value="Protein kinase-like (PK-like)"/>
    <property type="match status" value="1"/>
</dbReference>
<feature type="compositionally biased region" description="Low complexity" evidence="7">
    <location>
        <begin position="11"/>
        <end position="21"/>
    </location>
</feature>
<dbReference type="PROSITE" id="PS00108">
    <property type="entry name" value="PROTEIN_KINASE_ST"/>
    <property type="match status" value="1"/>
</dbReference>
<keyword evidence="3" id="KW-0418">Kinase</keyword>
<sequence length="891" mass="98615">MLLTPSKYPITQSPSTASSTQSDDDLLDETYSFFNSSSQSSTSSDVHTLQYSSLSSDSIRSFKNAQNNSKSVQNLQPCFDQLFKSSNSFNKQLNSLRQPPEPSASPPPSQRPRKVTSTDKVAFRSRSSFSHAMTPSQSPSERPSRRSSLRSNNSDHAIHSLKRPSKKYHSPYSQPSTSAIPPNSAGNIQRSRNIFPSPDPPARASFPLQPTSYASARPLQAAFQAPSTLLSKRQKSAREQNAGLLGSPAFMPHMPDTPAKPSAFAAKAQADMSQSLPAQQTKNRSFFGKSAKRLSLNLAHAANSPSKEENTADQNGNGRGRGRMAILRRSSALSLSSNRTAASSDSDGSPNTRRTNEDECPTPKNKHSESNLNSANSPTPSSKVVTPTSKTSRISRRASQLFDRASNPLSSSPEPSVGSSPTSPRRVSLFSSLRGSRDKTRSMSSMSSFMRRRSSSKLSISSKAHRSSEEKENNNTKNNPINAPPQGRFERDFCIVDQLGKGEFSEVFVAYNRQDTQHSQYYAIKRGKPFEGARDRLRQLNEPFTLSKLSQQHRNIITMNDFWEENNRLYIQTELCERGSLNIFLDEYGSSYERLEETRVWKILGDIAEGVRFLHASGIWHLDLKPANIFVASDGTLRIGDFGLAVQESQLRSSTQYKNLPKRRKSSEPDADGPISMLTTVLESSDGTEEDDISLYSGDLEREGDREYLAPEILRGNYSHAADIFSLGLIILEAACNIVLPGNGEPWQKLRSLDFSECPFDNVSIALVDLIKAMLDPNPENRPSAYQILQHPILDSVNKKRTSGALESEQDGSFMDGIVSLLSSSNLNKQLYNQMQVNQQQQQILEQMAPAQAQAHAHAQAQASLIVTDQDEQNQFFSRSSTDENLMDLDK</sequence>
<feature type="domain" description="Protein kinase" evidence="8">
    <location>
        <begin position="493"/>
        <end position="794"/>
    </location>
</feature>
<keyword evidence="2 6" id="KW-0547">Nucleotide-binding</keyword>
<dbReference type="PANTHER" id="PTHR11042:SF190">
    <property type="entry name" value="MITOSIS INHIBITOR PROTEIN KINASE MIK1"/>
    <property type="match status" value="1"/>
</dbReference>
<comment type="similarity">
    <text evidence="5">Belongs to the protein kinase superfamily. Ser/Thr protein kinase family. GCN2 subfamily.</text>
</comment>
<dbReference type="OrthoDB" id="5337378at2759"/>
<keyword evidence="10" id="KW-1185">Reference proteome</keyword>
<dbReference type="InterPro" id="IPR000719">
    <property type="entry name" value="Prot_kinase_dom"/>
</dbReference>
<evidence type="ECO:0000259" key="8">
    <source>
        <dbReference type="PROSITE" id="PS50011"/>
    </source>
</evidence>
<keyword evidence="1" id="KW-0808">Transferase</keyword>
<dbReference type="InterPro" id="IPR011009">
    <property type="entry name" value="Kinase-like_dom_sf"/>
</dbReference>
<dbReference type="InterPro" id="IPR050339">
    <property type="entry name" value="CC_SR_Kinase"/>
</dbReference>
<reference evidence="9 10" key="1">
    <citation type="submission" date="2019-03" db="EMBL/GenBank/DDBJ databases">
        <title>Sequencing 23 genomes of Wallemia ichthyophaga.</title>
        <authorList>
            <person name="Gostincar C."/>
        </authorList>
    </citation>
    <scope>NUCLEOTIDE SEQUENCE [LARGE SCALE GENOMIC DNA]</scope>
    <source>
        <strain evidence="9 10">EXF-5753</strain>
    </source>
</reference>
<evidence type="ECO:0000256" key="4">
    <source>
        <dbReference type="ARBA" id="ARBA00022840"/>
    </source>
</evidence>
<evidence type="ECO:0000256" key="3">
    <source>
        <dbReference type="ARBA" id="ARBA00022777"/>
    </source>
</evidence>
<feature type="region of interest" description="Disordered" evidence="7">
    <location>
        <begin position="656"/>
        <end position="675"/>
    </location>
</feature>
<evidence type="ECO:0000256" key="7">
    <source>
        <dbReference type="SAM" id="MobiDB-lite"/>
    </source>
</evidence>
<dbReference type="GO" id="GO:0110031">
    <property type="term" value="P:negative regulation of G2/MI transition of meiotic cell cycle"/>
    <property type="evidence" value="ECO:0007669"/>
    <property type="project" value="TreeGrafter"/>
</dbReference>
<feature type="compositionally biased region" description="Low complexity" evidence="7">
    <location>
        <begin position="327"/>
        <end position="346"/>
    </location>
</feature>
<dbReference type="InterPro" id="IPR008271">
    <property type="entry name" value="Ser/Thr_kinase_AS"/>
</dbReference>
<dbReference type="SMART" id="SM00220">
    <property type="entry name" value="S_TKc"/>
    <property type="match status" value="1"/>
</dbReference>
<feature type="compositionally biased region" description="Basic residues" evidence="7">
    <location>
        <begin position="159"/>
        <end position="169"/>
    </location>
</feature>
<gene>
    <name evidence="9" type="ORF">E3P99_00388</name>
</gene>
<feature type="region of interest" description="Disordered" evidence="7">
    <location>
        <begin position="1"/>
        <end position="24"/>
    </location>
</feature>
<name>A0A4T0G0K4_9BASI</name>
<evidence type="ECO:0000313" key="10">
    <source>
        <dbReference type="Proteomes" id="UP000310189"/>
    </source>
</evidence>
<keyword evidence="4 6" id="KW-0067">ATP-binding</keyword>
<protein>
    <recommendedName>
        <fullName evidence="8">Protein kinase domain-containing protein</fullName>
    </recommendedName>
</protein>
<evidence type="ECO:0000313" key="9">
    <source>
        <dbReference type="EMBL" id="TIA92886.1"/>
    </source>
</evidence>
<evidence type="ECO:0000256" key="2">
    <source>
        <dbReference type="ARBA" id="ARBA00022741"/>
    </source>
</evidence>
<dbReference type="GO" id="GO:0005634">
    <property type="term" value="C:nucleus"/>
    <property type="evidence" value="ECO:0007669"/>
    <property type="project" value="TreeGrafter"/>
</dbReference>
<proteinExistence type="inferred from homology"/>
<dbReference type="PANTHER" id="PTHR11042">
    <property type="entry name" value="EUKARYOTIC TRANSLATION INITIATION FACTOR 2-ALPHA KINASE EIF2-ALPHA KINASE -RELATED"/>
    <property type="match status" value="1"/>
</dbReference>
<accession>A0A4T0G0K4</accession>
<dbReference type="Proteomes" id="UP000310189">
    <property type="component" value="Unassembled WGS sequence"/>
</dbReference>
<dbReference type="GO" id="GO:0005524">
    <property type="term" value="F:ATP binding"/>
    <property type="evidence" value="ECO:0007669"/>
    <property type="project" value="UniProtKB-UniRule"/>
</dbReference>
<evidence type="ECO:0000256" key="5">
    <source>
        <dbReference type="ARBA" id="ARBA00037982"/>
    </source>
</evidence>
<feature type="compositionally biased region" description="Polar residues" evidence="7">
    <location>
        <begin position="171"/>
        <end position="194"/>
    </location>
</feature>
<dbReference type="PROSITE" id="PS50011">
    <property type="entry name" value="PROTEIN_KINASE_DOM"/>
    <property type="match status" value="1"/>
</dbReference>
<feature type="region of interest" description="Disordered" evidence="7">
    <location>
        <begin position="300"/>
        <end position="487"/>
    </location>
</feature>
<dbReference type="Gene3D" id="1.10.510.10">
    <property type="entry name" value="Transferase(Phosphotransferase) domain 1"/>
    <property type="match status" value="1"/>
</dbReference>
<dbReference type="EMBL" id="SPNW01000004">
    <property type="protein sequence ID" value="TIA92886.1"/>
    <property type="molecule type" value="Genomic_DNA"/>
</dbReference>
<dbReference type="InterPro" id="IPR017441">
    <property type="entry name" value="Protein_kinase_ATP_BS"/>
</dbReference>
<organism evidence="9 10">
    <name type="scientific">Wallemia hederae</name>
    <dbReference type="NCBI Taxonomy" id="1540922"/>
    <lineage>
        <taxon>Eukaryota</taxon>
        <taxon>Fungi</taxon>
        <taxon>Dikarya</taxon>
        <taxon>Basidiomycota</taxon>
        <taxon>Wallemiomycotina</taxon>
        <taxon>Wallemiomycetes</taxon>
        <taxon>Wallemiales</taxon>
        <taxon>Wallemiaceae</taxon>
        <taxon>Wallemia</taxon>
    </lineage>
</organism>
<feature type="compositionally biased region" description="Polar residues" evidence="7">
    <location>
        <begin position="125"/>
        <end position="134"/>
    </location>
</feature>
<feature type="region of interest" description="Disordered" evidence="7">
    <location>
        <begin position="92"/>
        <end position="209"/>
    </location>
</feature>
<dbReference type="GO" id="GO:0004713">
    <property type="term" value="F:protein tyrosine kinase activity"/>
    <property type="evidence" value="ECO:0007669"/>
    <property type="project" value="TreeGrafter"/>
</dbReference>
<dbReference type="Gene3D" id="3.30.200.20">
    <property type="entry name" value="Phosphorylase Kinase, domain 1"/>
    <property type="match status" value="1"/>
</dbReference>
<feature type="binding site" evidence="6">
    <location>
        <position position="525"/>
    </location>
    <ligand>
        <name>ATP</name>
        <dbReference type="ChEBI" id="CHEBI:30616"/>
    </ligand>
</feature>
<dbReference type="GO" id="GO:0005737">
    <property type="term" value="C:cytoplasm"/>
    <property type="evidence" value="ECO:0007669"/>
    <property type="project" value="TreeGrafter"/>
</dbReference>
<feature type="compositionally biased region" description="Pro residues" evidence="7">
    <location>
        <begin position="99"/>
        <end position="110"/>
    </location>
</feature>
<comment type="caution">
    <text evidence="9">The sequence shown here is derived from an EMBL/GenBank/DDBJ whole genome shotgun (WGS) entry which is preliminary data.</text>
</comment>
<dbReference type="AlphaFoldDB" id="A0A4T0G0K4"/>
<evidence type="ECO:0000256" key="1">
    <source>
        <dbReference type="ARBA" id="ARBA00022679"/>
    </source>
</evidence>